<comment type="caution">
    <text evidence="2">The sequence shown here is derived from an EMBL/GenBank/DDBJ whole genome shotgun (WGS) entry which is preliminary data.</text>
</comment>
<keyword evidence="3" id="KW-1185">Reference proteome</keyword>
<dbReference type="Gene3D" id="1.20.1260.10">
    <property type="match status" value="1"/>
</dbReference>
<reference evidence="2 3" key="1">
    <citation type="submission" date="2021-01" db="EMBL/GenBank/DDBJ databases">
        <title>Whole genome shotgun sequence of Catellatospora bangladeshensis NBRC 107357.</title>
        <authorList>
            <person name="Komaki H."/>
            <person name="Tamura T."/>
        </authorList>
    </citation>
    <scope>NUCLEOTIDE SEQUENCE [LARGE SCALE GENOMIC DNA]</scope>
    <source>
        <strain evidence="2 3">NBRC 107357</strain>
    </source>
</reference>
<dbReference type="EMBL" id="BONF01000039">
    <property type="protein sequence ID" value="GIF84617.1"/>
    <property type="molecule type" value="Genomic_DNA"/>
</dbReference>
<evidence type="ECO:0000259" key="1">
    <source>
        <dbReference type="Pfam" id="PF12902"/>
    </source>
</evidence>
<dbReference type="Pfam" id="PF12902">
    <property type="entry name" value="Ferritin-like"/>
    <property type="match status" value="1"/>
</dbReference>
<gene>
    <name evidence="2" type="ORF">Cba03nite_59660</name>
</gene>
<evidence type="ECO:0000313" key="3">
    <source>
        <dbReference type="Proteomes" id="UP000601223"/>
    </source>
</evidence>
<proteinExistence type="predicted"/>
<dbReference type="AlphaFoldDB" id="A0A8J3JGT3"/>
<organism evidence="2 3">
    <name type="scientific">Catellatospora bangladeshensis</name>
    <dbReference type="NCBI Taxonomy" id="310355"/>
    <lineage>
        <taxon>Bacteria</taxon>
        <taxon>Bacillati</taxon>
        <taxon>Actinomycetota</taxon>
        <taxon>Actinomycetes</taxon>
        <taxon>Micromonosporales</taxon>
        <taxon>Micromonosporaceae</taxon>
        <taxon>Catellatospora</taxon>
    </lineage>
</organism>
<protein>
    <recommendedName>
        <fullName evidence="1">Iminophenyl-pyruvate dimer synthase domain-containing protein</fullName>
    </recommendedName>
</protein>
<sequence>MRVAAQIEHALMVQYLYAGYSFTLPQREILDVAIEEMSHLLTVQNLLRLVGEAPHLHRQDYGPPFAEDERLFPFDLRLEPLSHLSLAKYTMAESPAVLPAEIDPDVFAHIEDLATGSRHEQVNRVGTLYALLGAVFGSEALLHELAATGDPWYVAVDQLAAEAATFYGSRDALHLPDSAFHPASAPDQASDPEWDRSVEKSIDEFRVHVAANRREALTALRDIGLQGEGPSVVATENAHFRRFYNLFLRFFGADGTGTNPPPGVMDVPAGSRIVLDEHGSGDGVISHPTTIRWARLADLRYAILLASLERYLRAPRDDRAFLRGWCFAEMFALRKLADFLRRMPRGPRQQARVASLPFNLPGWLTTGAQWSDLVAAFGEATAIAQALSADAAIADDHRRLLAHLLASDGRKLQEATARTQGTTQRSRTDAVRDVLDWAAGAGDPRHDKQGRFWNLQHDDFVQVEIFGDNVTTPPSPGEDALLVAMLRGQSMPLARPKLPEDSGEFLLVEQWVNDGCPDSDV</sequence>
<accession>A0A8J3JGT3</accession>
<dbReference type="InterPro" id="IPR012347">
    <property type="entry name" value="Ferritin-like"/>
</dbReference>
<name>A0A8J3JGT3_9ACTN</name>
<dbReference type="Proteomes" id="UP000601223">
    <property type="component" value="Unassembled WGS sequence"/>
</dbReference>
<evidence type="ECO:0000313" key="2">
    <source>
        <dbReference type="EMBL" id="GIF84617.1"/>
    </source>
</evidence>
<feature type="domain" description="Iminophenyl-pyruvate dimer synthase" evidence="1">
    <location>
        <begin position="2"/>
        <end position="247"/>
    </location>
</feature>
<dbReference type="InterPro" id="IPR026820">
    <property type="entry name" value="VioB/RebD_dom"/>
</dbReference>